<evidence type="ECO:0000256" key="2">
    <source>
        <dbReference type="HAMAP-Rule" id="MF_01805"/>
    </source>
</evidence>
<keyword evidence="2" id="KW-0963">Cytoplasm</keyword>
<keyword evidence="2" id="KW-0159">Chromosome partition</keyword>
<dbReference type="HAMAP" id="MF_01805">
    <property type="entry name" value="ScpA"/>
    <property type="match status" value="1"/>
</dbReference>
<protein>
    <recommendedName>
        <fullName evidence="1 2">Segregation and condensation protein A</fullName>
    </recommendedName>
</protein>
<dbReference type="Proteomes" id="UP000016646">
    <property type="component" value="Unassembled WGS sequence"/>
</dbReference>
<dbReference type="Gene3D" id="1.10.10.580">
    <property type="entry name" value="Structural maintenance of chromosome 1. Chain E"/>
    <property type="match status" value="1"/>
</dbReference>
<dbReference type="PANTHER" id="PTHR33969">
    <property type="entry name" value="SEGREGATION AND CONDENSATION PROTEIN A"/>
    <property type="match status" value="1"/>
</dbReference>
<dbReference type="InterPro" id="IPR023093">
    <property type="entry name" value="ScpA-like_C"/>
</dbReference>
<dbReference type="PATRIC" id="fig|1125725.3.peg.1012"/>
<evidence type="ECO:0000313" key="4">
    <source>
        <dbReference type="EMBL" id="ERK03841.1"/>
    </source>
</evidence>
<proteinExistence type="inferred from homology"/>
<dbReference type="Pfam" id="PF02616">
    <property type="entry name" value="SMC_ScpA"/>
    <property type="match status" value="1"/>
</dbReference>
<dbReference type="EMBL" id="AVQI01000030">
    <property type="protein sequence ID" value="ERK03841.1"/>
    <property type="molecule type" value="Genomic_DNA"/>
</dbReference>
<dbReference type="GO" id="GO:0051301">
    <property type="term" value="P:cell division"/>
    <property type="evidence" value="ECO:0007669"/>
    <property type="project" value="UniProtKB-KW"/>
</dbReference>
<evidence type="ECO:0000313" key="6">
    <source>
        <dbReference type="Proteomes" id="UP000016646"/>
    </source>
</evidence>
<organism evidence="3 5">
    <name type="scientific">Treponema socranskii subsp. socranskii VPI DR56BR1116 = ATCC 35536</name>
    <dbReference type="NCBI Taxonomy" id="1125725"/>
    <lineage>
        <taxon>Bacteria</taxon>
        <taxon>Pseudomonadati</taxon>
        <taxon>Spirochaetota</taxon>
        <taxon>Spirochaetia</taxon>
        <taxon>Spirochaetales</taxon>
        <taxon>Treponemataceae</taxon>
        <taxon>Treponema</taxon>
    </lineage>
</organism>
<dbReference type="GO" id="GO:0007059">
    <property type="term" value="P:chromosome segregation"/>
    <property type="evidence" value="ECO:0007669"/>
    <property type="project" value="UniProtKB-UniRule"/>
</dbReference>
<comment type="similarity">
    <text evidence="2">Belongs to the ScpA family.</text>
</comment>
<comment type="subcellular location">
    <subcellularLocation>
        <location evidence="2">Cytoplasm</location>
    </subcellularLocation>
    <text evidence="2">Associated with two foci at the outer edges of the nucleoid region in young cells, and at four foci within both cell halves in older cells.</text>
</comment>
<comment type="caution">
    <text evidence="3">The sequence shown here is derived from an EMBL/GenBank/DDBJ whole genome shotgun (WGS) entry which is preliminary data.</text>
</comment>
<dbReference type="Proteomes" id="UP000016412">
    <property type="component" value="Unassembled WGS sequence"/>
</dbReference>
<dbReference type="GO" id="GO:0006260">
    <property type="term" value="P:DNA replication"/>
    <property type="evidence" value="ECO:0007669"/>
    <property type="project" value="UniProtKB-UniRule"/>
</dbReference>
<dbReference type="OrthoDB" id="9811016at2"/>
<comment type="subunit">
    <text evidence="2">Component of a cohesin-like complex composed of ScpA, ScpB and the Smc homodimer, in which ScpA and ScpB bind to the head domain of Smc. The presence of the three proteins is required for the association of the complex with DNA.</text>
</comment>
<dbReference type="Gene3D" id="6.10.250.2410">
    <property type="match status" value="1"/>
</dbReference>
<evidence type="ECO:0000313" key="3">
    <source>
        <dbReference type="EMBL" id="ERF60977.1"/>
    </source>
</evidence>
<comment type="function">
    <text evidence="2">Participates in chromosomal partition during cell division. May act via the formation of a condensin-like complex containing Smc and ScpB that pull DNA away from mid-cell into both cell halves.</text>
</comment>
<dbReference type="eggNOG" id="COG1354">
    <property type="taxonomic scope" value="Bacteria"/>
</dbReference>
<dbReference type="AlphaFoldDB" id="U1FA22"/>
<gene>
    <name evidence="2" type="primary">scpA</name>
    <name evidence="4" type="ORF">HMPREF0860_1930</name>
    <name evidence="3" type="ORF">HMPREF1325_1237</name>
</gene>
<keyword evidence="6" id="KW-1185">Reference proteome</keyword>
<keyword evidence="2" id="KW-0132">Cell division</keyword>
<dbReference type="EMBL" id="AUZJ01000020">
    <property type="protein sequence ID" value="ERF60977.1"/>
    <property type="molecule type" value="Genomic_DNA"/>
</dbReference>
<evidence type="ECO:0000256" key="1">
    <source>
        <dbReference type="ARBA" id="ARBA00044777"/>
    </source>
</evidence>
<evidence type="ECO:0000313" key="5">
    <source>
        <dbReference type="Proteomes" id="UP000016412"/>
    </source>
</evidence>
<sequence>MAEEQAVLQKTADTAKVKRSYTAGEFEGPLDLLWTLIRESKVNIYDIPIAEITDQYLEYLDYAVQTDLGDLSEFYSWAAKLLYIKSRMLLPVEIEYDDDDEDPRQELVDRLIEYQKFKRLSALMEEQEDTSEWNFERAKIQRVLPFDKDDGIWEQIDTWDLLQQMQRIFRDMVSQYSNEKILNMYEEISINEKITLMNEKLEEADECMFTDLITRPGNEMDIICSFMALLEAVKDRMIAVFQNRLFGDIKICRLKGEHAAASVSGAGSASVQG</sequence>
<dbReference type="PANTHER" id="PTHR33969:SF2">
    <property type="entry name" value="SEGREGATION AND CONDENSATION PROTEIN A"/>
    <property type="match status" value="1"/>
</dbReference>
<dbReference type="GO" id="GO:0005737">
    <property type="term" value="C:cytoplasm"/>
    <property type="evidence" value="ECO:0007669"/>
    <property type="project" value="UniProtKB-SubCell"/>
</dbReference>
<accession>U1FA22</accession>
<name>U1FA22_TRESO</name>
<keyword evidence="2" id="KW-0131">Cell cycle</keyword>
<dbReference type="STRING" id="1125725.HMPREF1325_1237"/>
<dbReference type="RefSeq" id="WP_021330038.1">
    <property type="nucleotide sequence ID" value="NZ_AUZJ01000020.1"/>
</dbReference>
<dbReference type="InterPro" id="IPR003768">
    <property type="entry name" value="ScpA"/>
</dbReference>
<reference evidence="5 6" key="1">
    <citation type="submission" date="2013-08" db="EMBL/GenBank/DDBJ databases">
        <authorList>
            <person name="Durkin A.S."/>
            <person name="Haft D.R."/>
            <person name="McCorrison J."/>
            <person name="Torralba M."/>
            <person name="Gillis M."/>
            <person name="Haft D.H."/>
            <person name="Methe B."/>
            <person name="Sutton G."/>
            <person name="Nelson K.E."/>
        </authorList>
    </citation>
    <scope>NUCLEOTIDE SEQUENCE [LARGE SCALE GENOMIC DNA]</scope>
    <source>
        <strain evidence="4 6">ATCC 35536</strain>
        <strain evidence="3 5">VPI DR56BR1116</strain>
    </source>
</reference>